<evidence type="ECO:0000313" key="2">
    <source>
        <dbReference type="EMBL" id="OWL98254.1"/>
    </source>
</evidence>
<dbReference type="EMBL" id="NHMK01000008">
    <property type="protein sequence ID" value="OWL98254.1"/>
    <property type="molecule type" value="Genomic_DNA"/>
</dbReference>
<sequence length="230" mass="25429">MSGTTNPNGWQVAGIPVLVKRSDRRRTVALQVRPGQVTLYAPARVPDTKLLEILNARRDWVAGHLAQYARTVPPTPPAPGDGQPLPFLGDTLTLRLSEDVDRPERRGDTLHLPAAHADAALEAWTRHAAQDPYRGLVAGYAARLGAQDRLRRVLVAGAKGRWGSCTASGDIRLHWRLTRAPLPVLHYVALHEAAHLLELNHSPCYWAHVARVMPGWPAHRAWLRTHGHTL</sequence>
<dbReference type="CDD" id="cd07344">
    <property type="entry name" value="M48_yhfN_like"/>
    <property type="match status" value="1"/>
</dbReference>
<evidence type="ECO:0000259" key="1">
    <source>
        <dbReference type="Pfam" id="PF01863"/>
    </source>
</evidence>
<protein>
    <recommendedName>
        <fullName evidence="1">YgjP-like metallopeptidase domain-containing protein</fullName>
    </recommendedName>
</protein>
<comment type="caution">
    <text evidence="2">The sequence shown here is derived from an EMBL/GenBank/DDBJ whole genome shotgun (WGS) entry which is preliminary data.</text>
</comment>
<evidence type="ECO:0000313" key="3">
    <source>
        <dbReference type="Proteomes" id="UP000197208"/>
    </source>
</evidence>
<name>A0A246BRH1_9DEIO</name>
<dbReference type="PANTHER" id="PTHR30399:SF1">
    <property type="entry name" value="UTP PYROPHOSPHATASE"/>
    <property type="match status" value="1"/>
</dbReference>
<dbReference type="Gene3D" id="3.30.2010.10">
    <property type="entry name" value="Metalloproteases ('zincins'), catalytic domain"/>
    <property type="match status" value="1"/>
</dbReference>
<feature type="domain" description="YgjP-like metallopeptidase" evidence="1">
    <location>
        <begin position="26"/>
        <end position="226"/>
    </location>
</feature>
<dbReference type="RefSeq" id="WP_088246952.1">
    <property type="nucleotide sequence ID" value="NZ_BNAM01000005.1"/>
</dbReference>
<dbReference type="InterPro" id="IPR002725">
    <property type="entry name" value="YgjP-like_metallopeptidase"/>
</dbReference>
<proteinExistence type="predicted"/>
<dbReference type="Pfam" id="PF01863">
    <property type="entry name" value="YgjP-like"/>
    <property type="match status" value="1"/>
</dbReference>
<accession>A0A246BRH1</accession>
<dbReference type="Proteomes" id="UP000197208">
    <property type="component" value="Unassembled WGS sequence"/>
</dbReference>
<dbReference type="AlphaFoldDB" id="A0A246BRH1"/>
<dbReference type="PANTHER" id="PTHR30399">
    <property type="entry name" value="UNCHARACTERIZED PROTEIN YGJP"/>
    <property type="match status" value="1"/>
</dbReference>
<dbReference type="InterPro" id="IPR053136">
    <property type="entry name" value="UTP_pyrophosphatase-like"/>
</dbReference>
<organism evidence="2 3">
    <name type="scientific">Deinococcus indicus</name>
    <dbReference type="NCBI Taxonomy" id="223556"/>
    <lineage>
        <taxon>Bacteria</taxon>
        <taxon>Thermotogati</taxon>
        <taxon>Deinococcota</taxon>
        <taxon>Deinococci</taxon>
        <taxon>Deinococcales</taxon>
        <taxon>Deinococcaceae</taxon>
        <taxon>Deinococcus</taxon>
    </lineage>
</organism>
<reference evidence="2 3" key="1">
    <citation type="submission" date="2017-05" db="EMBL/GenBank/DDBJ databases">
        <title>De novo genome assembly of Deniococcus indicus strain DR1.</title>
        <authorList>
            <person name="Chauhan D."/>
            <person name="Yennamalli R.M."/>
            <person name="Priyadarshini R."/>
        </authorList>
    </citation>
    <scope>NUCLEOTIDE SEQUENCE [LARGE SCALE GENOMIC DNA]</scope>
    <source>
        <strain evidence="2 3">DR1</strain>
    </source>
</reference>
<gene>
    <name evidence="2" type="ORF">CBQ26_02080</name>
</gene>
<dbReference type="OrthoDB" id="9811177at2"/>
<keyword evidence="3" id="KW-1185">Reference proteome</keyword>